<keyword evidence="3" id="KW-0378">Hydrolase</keyword>
<protein>
    <recommendedName>
        <fullName evidence="1">dynamin GTPase</fullName>
        <ecNumber evidence="1">3.6.5.5</ecNumber>
    </recommendedName>
</protein>
<dbReference type="EMBL" id="JBJKFK010001625">
    <property type="protein sequence ID" value="KAL3312618.1"/>
    <property type="molecule type" value="Genomic_DNA"/>
</dbReference>
<feature type="region of interest" description="Disordered" evidence="5">
    <location>
        <begin position="271"/>
        <end position="336"/>
    </location>
</feature>
<evidence type="ECO:0000256" key="4">
    <source>
        <dbReference type="ARBA" id="ARBA00023134"/>
    </source>
</evidence>
<keyword evidence="4" id="KW-0342">GTP-binding</keyword>
<dbReference type="InterPro" id="IPR001849">
    <property type="entry name" value="PH_domain"/>
</dbReference>
<evidence type="ECO:0000259" key="7">
    <source>
        <dbReference type="PROSITE" id="PS51388"/>
    </source>
</evidence>
<dbReference type="InterPro" id="IPR011993">
    <property type="entry name" value="PH-like_dom_sf"/>
</dbReference>
<evidence type="ECO:0000256" key="2">
    <source>
        <dbReference type="ARBA" id="ARBA00022741"/>
    </source>
</evidence>
<dbReference type="SUPFAM" id="SSF50729">
    <property type="entry name" value="PH domain-like"/>
    <property type="match status" value="1"/>
</dbReference>
<dbReference type="Gene3D" id="2.30.29.30">
    <property type="entry name" value="Pleckstrin-homology domain (PH domain)/Phosphotyrosine-binding domain (PTB)"/>
    <property type="match status" value="1"/>
</dbReference>
<dbReference type="PROSITE" id="PS50003">
    <property type="entry name" value="PH_DOMAIN"/>
    <property type="match status" value="1"/>
</dbReference>
<dbReference type="SMART" id="SM00233">
    <property type="entry name" value="PH"/>
    <property type="match status" value="1"/>
</dbReference>
<evidence type="ECO:0000313" key="9">
    <source>
        <dbReference type="Proteomes" id="UP001626550"/>
    </source>
</evidence>
<dbReference type="EC" id="3.6.5.5" evidence="1"/>
<dbReference type="Gene3D" id="1.20.120.1240">
    <property type="entry name" value="Dynamin, middle domain"/>
    <property type="match status" value="1"/>
</dbReference>
<dbReference type="PROSITE" id="PS51388">
    <property type="entry name" value="GED"/>
    <property type="match status" value="1"/>
</dbReference>
<sequence length="478" mass="53089">KTSEGTNNKLGNQIKLDVCYVACLLAIVRKTLFLNVFSVNQVICKGWLTILSSNLIGRNGYNWFVLKADSLTWYKDDDEREKKYMLMLDGLRQKASDASFLRKAGICLFYMDPKMNVYKDHKTLDLAADTQEGMESWKAALLRAGVYPIKEEVDSKNDADEPPDAGISSDPLLERQVEIINNLVDSYMKIVTKTQRDMVPKVIMHSLINRLKDFMRTELLPVIYSQDMDRLMEESPEEVERREKLLNMYDALKEGLKIISDVTVNTVSTPLPPPVNEDWIQPDSPKSGISTPSTMRKLSQRGSEGTLNGNTSASQMQKPPSRFAPTRPAPSVAAPTGGQVSAAAAAFQNSQNVPLVPQRISGFSGGGMFQQSSNRSSRKLQPNQSMNLSQSMSDLAHIDWGVGPASNGTTMKQSNANASILFDNWDPFGDNSLDKVNRTTPRPATSTSVYEPNSVFKTFSTGDYLRANSKDRAIDFLA</sequence>
<feature type="domain" description="PH" evidence="6">
    <location>
        <begin position="41"/>
        <end position="146"/>
    </location>
</feature>
<comment type="caution">
    <text evidence="8">The sequence shown here is derived from an EMBL/GenBank/DDBJ whole genome shotgun (WGS) entry which is preliminary data.</text>
</comment>
<feature type="non-terminal residue" evidence="8">
    <location>
        <position position="1"/>
    </location>
</feature>
<dbReference type="CDD" id="cd01256">
    <property type="entry name" value="PH_dynamin"/>
    <property type="match status" value="1"/>
</dbReference>
<dbReference type="InterPro" id="IPR003130">
    <property type="entry name" value="GED"/>
</dbReference>
<gene>
    <name evidence="8" type="primary">DNM3</name>
    <name evidence="8" type="ORF">Ciccas_008787</name>
</gene>
<feature type="domain" description="GED" evidence="7">
    <location>
        <begin position="177"/>
        <end position="267"/>
    </location>
</feature>
<organism evidence="8 9">
    <name type="scientific">Cichlidogyrus casuarinus</name>
    <dbReference type="NCBI Taxonomy" id="1844966"/>
    <lineage>
        <taxon>Eukaryota</taxon>
        <taxon>Metazoa</taxon>
        <taxon>Spiralia</taxon>
        <taxon>Lophotrochozoa</taxon>
        <taxon>Platyhelminthes</taxon>
        <taxon>Monogenea</taxon>
        <taxon>Monopisthocotylea</taxon>
        <taxon>Dactylogyridea</taxon>
        <taxon>Ancyrocephalidae</taxon>
        <taxon>Cichlidogyrus</taxon>
    </lineage>
</organism>
<evidence type="ECO:0000259" key="6">
    <source>
        <dbReference type="PROSITE" id="PS50003"/>
    </source>
</evidence>
<dbReference type="PANTHER" id="PTHR11566">
    <property type="entry name" value="DYNAMIN"/>
    <property type="match status" value="1"/>
</dbReference>
<dbReference type="Proteomes" id="UP001626550">
    <property type="component" value="Unassembled WGS sequence"/>
</dbReference>
<evidence type="ECO:0000256" key="3">
    <source>
        <dbReference type="ARBA" id="ARBA00022801"/>
    </source>
</evidence>
<dbReference type="GO" id="GO:0005525">
    <property type="term" value="F:GTP binding"/>
    <property type="evidence" value="ECO:0007669"/>
    <property type="project" value="UniProtKB-KW"/>
</dbReference>
<dbReference type="Pfam" id="PF00169">
    <property type="entry name" value="PH"/>
    <property type="match status" value="1"/>
</dbReference>
<evidence type="ECO:0000313" key="8">
    <source>
        <dbReference type="EMBL" id="KAL3312618.1"/>
    </source>
</evidence>
<keyword evidence="9" id="KW-1185">Reference proteome</keyword>
<dbReference type="SMART" id="SM00302">
    <property type="entry name" value="GED"/>
    <property type="match status" value="1"/>
</dbReference>
<dbReference type="InterPro" id="IPR020850">
    <property type="entry name" value="GED_dom"/>
</dbReference>
<dbReference type="AlphaFoldDB" id="A0ABD2PZU5"/>
<proteinExistence type="predicted"/>
<dbReference type="GO" id="GO:0016787">
    <property type="term" value="F:hydrolase activity"/>
    <property type="evidence" value="ECO:0007669"/>
    <property type="project" value="UniProtKB-KW"/>
</dbReference>
<name>A0ABD2PZU5_9PLAT</name>
<feature type="compositionally biased region" description="Polar residues" evidence="5">
    <location>
        <begin position="287"/>
        <end position="318"/>
    </location>
</feature>
<dbReference type="InterPro" id="IPR022812">
    <property type="entry name" value="Dynamin"/>
</dbReference>
<dbReference type="Pfam" id="PF02212">
    <property type="entry name" value="GED"/>
    <property type="match status" value="1"/>
</dbReference>
<evidence type="ECO:0000256" key="1">
    <source>
        <dbReference type="ARBA" id="ARBA00011980"/>
    </source>
</evidence>
<evidence type="ECO:0000256" key="5">
    <source>
        <dbReference type="SAM" id="MobiDB-lite"/>
    </source>
</evidence>
<feature type="region of interest" description="Disordered" evidence="5">
    <location>
        <begin position="364"/>
        <end position="383"/>
    </location>
</feature>
<keyword evidence="2" id="KW-0547">Nucleotide-binding</keyword>
<accession>A0ABD2PZU5</accession>
<dbReference type="PANTHER" id="PTHR11566:SF212">
    <property type="entry name" value="DYNAMIN"/>
    <property type="match status" value="1"/>
</dbReference>
<reference evidence="8 9" key="1">
    <citation type="submission" date="2024-11" db="EMBL/GenBank/DDBJ databases">
        <title>Adaptive evolution of stress response genes in parasites aligns with host niche diversity.</title>
        <authorList>
            <person name="Hahn C."/>
            <person name="Resl P."/>
        </authorList>
    </citation>
    <scope>NUCLEOTIDE SEQUENCE [LARGE SCALE GENOMIC DNA]</scope>
    <source>
        <strain evidence="8">EGGRZ-B1_66</strain>
        <tissue evidence="8">Body</tissue>
    </source>
</reference>